<dbReference type="InterPro" id="IPR043130">
    <property type="entry name" value="CDP-OH_PTrfase_TM_dom"/>
</dbReference>
<dbReference type="RefSeq" id="WP_058532747.1">
    <property type="nucleotide sequence ID" value="NZ_CAAAIN010000004.1"/>
</dbReference>
<dbReference type="OrthoDB" id="9790577at2"/>
<dbReference type="GO" id="GO:0008654">
    <property type="term" value="P:phospholipid biosynthetic process"/>
    <property type="evidence" value="ECO:0007669"/>
    <property type="project" value="InterPro"/>
</dbReference>
<dbReference type="Pfam" id="PF01066">
    <property type="entry name" value="CDP-OH_P_transf"/>
    <property type="match status" value="1"/>
</dbReference>
<feature type="transmembrane region" description="Helical" evidence="3">
    <location>
        <begin position="110"/>
        <end position="132"/>
    </location>
</feature>
<keyword evidence="3" id="KW-0812">Transmembrane</keyword>
<accession>A0A0W0XN04</accession>
<dbReference type="AlphaFoldDB" id="A0A0W0XN04"/>
<feature type="transmembrane region" description="Helical" evidence="3">
    <location>
        <begin position="153"/>
        <end position="184"/>
    </location>
</feature>
<evidence type="ECO:0000256" key="1">
    <source>
        <dbReference type="ARBA" id="ARBA00022679"/>
    </source>
</evidence>
<dbReference type="GO" id="GO:0016780">
    <property type="term" value="F:phosphotransferase activity, for other substituted phosphate groups"/>
    <property type="evidence" value="ECO:0007669"/>
    <property type="project" value="InterPro"/>
</dbReference>
<dbReference type="EMBL" id="LNYT01000022">
    <property type="protein sequence ID" value="KTD46007.1"/>
    <property type="molecule type" value="Genomic_DNA"/>
</dbReference>
<keyword evidence="1 2" id="KW-0808">Transferase</keyword>
<dbReference type="STRING" id="458.Lrub_2804"/>
<comment type="caution">
    <text evidence="4">The sequence shown here is derived from an EMBL/GenBank/DDBJ whole genome shotgun (WGS) entry which is preliminary data.</text>
</comment>
<gene>
    <name evidence="4" type="ORF">Lrub_2804</name>
</gene>
<keyword evidence="3" id="KW-1133">Transmembrane helix</keyword>
<organism evidence="4 5">
    <name type="scientific">Legionella rubrilucens</name>
    <dbReference type="NCBI Taxonomy" id="458"/>
    <lineage>
        <taxon>Bacteria</taxon>
        <taxon>Pseudomonadati</taxon>
        <taxon>Pseudomonadota</taxon>
        <taxon>Gammaproteobacteria</taxon>
        <taxon>Legionellales</taxon>
        <taxon>Legionellaceae</taxon>
        <taxon>Legionella</taxon>
    </lineage>
</organism>
<keyword evidence="3" id="KW-0472">Membrane</keyword>
<dbReference type="InterPro" id="IPR000462">
    <property type="entry name" value="CDP-OH_P_trans"/>
</dbReference>
<evidence type="ECO:0000256" key="3">
    <source>
        <dbReference type="SAM" id="Phobius"/>
    </source>
</evidence>
<dbReference type="Gene3D" id="1.20.120.1760">
    <property type="match status" value="1"/>
</dbReference>
<reference evidence="4 5" key="1">
    <citation type="submission" date="2015-11" db="EMBL/GenBank/DDBJ databases">
        <title>Genomic analysis of 38 Legionella species identifies large and diverse effector repertoires.</title>
        <authorList>
            <person name="Burstein D."/>
            <person name="Amaro F."/>
            <person name="Zusman T."/>
            <person name="Lifshitz Z."/>
            <person name="Cohen O."/>
            <person name="Gilbert J.A."/>
            <person name="Pupko T."/>
            <person name="Shuman H.A."/>
            <person name="Segal G."/>
        </authorList>
    </citation>
    <scope>NUCLEOTIDE SEQUENCE [LARGE SCALE GENOMIC DNA]</scope>
    <source>
        <strain evidence="4 5">WA-270A-C2</strain>
    </source>
</reference>
<name>A0A0W0XN04_9GAMM</name>
<proteinExistence type="inferred from homology"/>
<dbReference type="PROSITE" id="PS00379">
    <property type="entry name" value="CDP_ALCOHOL_P_TRANSF"/>
    <property type="match status" value="1"/>
</dbReference>
<dbReference type="InterPro" id="IPR048254">
    <property type="entry name" value="CDP_ALCOHOL_P_TRANSF_CS"/>
</dbReference>
<feature type="transmembrane region" description="Helical" evidence="3">
    <location>
        <begin position="84"/>
        <end position="104"/>
    </location>
</feature>
<protein>
    <submittedName>
        <fullName evidence="4">Cytochrome oxidase-like protein</fullName>
    </submittedName>
</protein>
<dbReference type="Proteomes" id="UP000054608">
    <property type="component" value="Unassembled WGS sequence"/>
</dbReference>
<evidence type="ECO:0000313" key="4">
    <source>
        <dbReference type="EMBL" id="KTD46007.1"/>
    </source>
</evidence>
<dbReference type="GO" id="GO:0016020">
    <property type="term" value="C:membrane"/>
    <property type="evidence" value="ECO:0007669"/>
    <property type="project" value="InterPro"/>
</dbReference>
<evidence type="ECO:0000313" key="5">
    <source>
        <dbReference type="Proteomes" id="UP000054608"/>
    </source>
</evidence>
<feature type="transmembrane region" description="Helical" evidence="3">
    <location>
        <begin position="38"/>
        <end position="63"/>
    </location>
</feature>
<comment type="similarity">
    <text evidence="2">Belongs to the CDP-alcohol phosphatidyltransferase class-I family.</text>
</comment>
<evidence type="ECO:0000256" key="2">
    <source>
        <dbReference type="RuleBase" id="RU003750"/>
    </source>
</evidence>
<sequence>MLEQTLRHHYQTILVDPLVRVLNQRIAPQTVTWLSGCFGLAFIPALCQGYNTLAIALLLLSGYCDTLDGSLARHQHQSSPMGSVLDIMMDRLVEFAVVFALYWVNPERALAIILMLGSMLLCITSFLVVGIFSQNESHKSFHYSPGLMERAEAFCFFIAMVLLPHWFNGLAAVFTALVCLTAVIRLVQFARAEALFRSQTNPLP</sequence>
<dbReference type="PATRIC" id="fig|458.5.peg.2924"/>
<keyword evidence="5" id="KW-1185">Reference proteome</keyword>